<protein>
    <recommendedName>
        <fullName evidence="1">UspA domain-containing protein</fullName>
    </recommendedName>
</protein>
<dbReference type="STRING" id="45351.A7SNQ5"/>
<dbReference type="EMBL" id="DS469723">
    <property type="protein sequence ID" value="EDO34658.1"/>
    <property type="molecule type" value="Genomic_DNA"/>
</dbReference>
<dbReference type="PRINTS" id="PR01438">
    <property type="entry name" value="UNVRSLSTRESS"/>
</dbReference>
<dbReference type="Pfam" id="PF00582">
    <property type="entry name" value="Usp"/>
    <property type="match status" value="1"/>
</dbReference>
<gene>
    <name evidence="2" type="ORF">NEMVEDRAFT_v1g237392</name>
</gene>
<dbReference type="eggNOG" id="ENOG502RXWD">
    <property type="taxonomic scope" value="Eukaryota"/>
</dbReference>
<dbReference type="OrthoDB" id="843225at2759"/>
<dbReference type="PhylomeDB" id="A7SNQ5"/>
<dbReference type="AlphaFoldDB" id="A7SNQ5"/>
<dbReference type="InParanoid" id="A7SNQ5"/>
<dbReference type="OMA" id="PAEVICK"/>
<dbReference type="SUPFAM" id="SSF52402">
    <property type="entry name" value="Adenine nucleotide alpha hydrolases-like"/>
    <property type="match status" value="1"/>
</dbReference>
<accession>A7SNQ5</accession>
<keyword evidence="3" id="KW-1185">Reference proteome</keyword>
<dbReference type="CDD" id="cd23659">
    <property type="entry name" value="USP_At3g01520-like"/>
    <property type="match status" value="1"/>
</dbReference>
<evidence type="ECO:0000313" key="2">
    <source>
        <dbReference type="EMBL" id="EDO34658.1"/>
    </source>
</evidence>
<name>A7SNQ5_NEMVE</name>
<dbReference type="Gene3D" id="3.40.50.620">
    <property type="entry name" value="HUPs"/>
    <property type="match status" value="1"/>
</dbReference>
<evidence type="ECO:0000259" key="1">
    <source>
        <dbReference type="Pfam" id="PF00582"/>
    </source>
</evidence>
<dbReference type="Proteomes" id="UP000001593">
    <property type="component" value="Unassembled WGS sequence"/>
</dbReference>
<reference evidence="2 3" key="1">
    <citation type="journal article" date="2007" name="Science">
        <title>Sea anemone genome reveals ancestral eumetazoan gene repertoire and genomic organization.</title>
        <authorList>
            <person name="Putnam N.H."/>
            <person name="Srivastava M."/>
            <person name="Hellsten U."/>
            <person name="Dirks B."/>
            <person name="Chapman J."/>
            <person name="Salamov A."/>
            <person name="Terry A."/>
            <person name="Shapiro H."/>
            <person name="Lindquist E."/>
            <person name="Kapitonov V.V."/>
            <person name="Jurka J."/>
            <person name="Genikhovich G."/>
            <person name="Grigoriev I.V."/>
            <person name="Lucas S.M."/>
            <person name="Steele R.E."/>
            <person name="Finnerty J.R."/>
            <person name="Technau U."/>
            <person name="Martindale M.Q."/>
            <person name="Rokhsar D.S."/>
        </authorList>
    </citation>
    <scope>NUCLEOTIDE SEQUENCE [LARGE SCALE GENOMIC DNA]</scope>
    <source>
        <strain evidence="3">CH2 X CH6</strain>
    </source>
</reference>
<feature type="domain" description="UspA" evidence="1">
    <location>
        <begin position="9"/>
        <end position="152"/>
    </location>
</feature>
<proteinExistence type="predicted"/>
<sequence>MAQESQKSRVVIAVDGSEHSDRAFEFYSQNMHKKGDEVLLIHANDIAERHIQLHPYGLATVEGWDKWLERCTEESKKMLSRFEKKCKENKFNCKLFTKVGNPGEVICDFTEEKNADQVVLGCRGQGTVRRTFMGSVSEYCIHHATTPITVVPPPDREKTGFINRPKNIE</sequence>
<dbReference type="KEGG" id="nve:5506009"/>
<dbReference type="InterPro" id="IPR006015">
    <property type="entry name" value="Universal_stress_UspA"/>
</dbReference>
<dbReference type="PANTHER" id="PTHR46989">
    <property type="entry name" value="USP DOMAIN-CONTAINING PROTEIN"/>
    <property type="match status" value="1"/>
</dbReference>
<dbReference type="InterPro" id="IPR006016">
    <property type="entry name" value="UspA"/>
</dbReference>
<organism evidence="2 3">
    <name type="scientific">Nematostella vectensis</name>
    <name type="common">Starlet sea anemone</name>
    <dbReference type="NCBI Taxonomy" id="45351"/>
    <lineage>
        <taxon>Eukaryota</taxon>
        <taxon>Metazoa</taxon>
        <taxon>Cnidaria</taxon>
        <taxon>Anthozoa</taxon>
        <taxon>Hexacorallia</taxon>
        <taxon>Actiniaria</taxon>
        <taxon>Edwardsiidae</taxon>
        <taxon>Nematostella</taxon>
    </lineage>
</organism>
<evidence type="ECO:0000313" key="3">
    <source>
        <dbReference type="Proteomes" id="UP000001593"/>
    </source>
</evidence>
<dbReference type="PANTHER" id="PTHR46989:SF3">
    <property type="entry name" value="USPA DOMAIN-CONTAINING PROTEIN"/>
    <property type="match status" value="1"/>
</dbReference>
<dbReference type="InterPro" id="IPR014729">
    <property type="entry name" value="Rossmann-like_a/b/a_fold"/>
</dbReference>
<dbReference type="HOGENOM" id="CLU_049301_9_2_1"/>